<reference evidence="1 2" key="1">
    <citation type="submission" date="2019-02" db="EMBL/GenBank/DDBJ databases">
        <authorList>
            <person name="Li Y."/>
        </authorList>
    </citation>
    <scope>NUCLEOTIDE SEQUENCE [LARGE SCALE GENOMIC DNA]</scope>
    <source>
        <strain evidence="1 2">3-7</strain>
    </source>
</reference>
<comment type="caution">
    <text evidence="1">The sequence shown here is derived from an EMBL/GenBank/DDBJ whole genome shotgun (WGS) entry which is preliminary data.</text>
</comment>
<evidence type="ECO:0000313" key="2">
    <source>
        <dbReference type="Proteomes" id="UP000292085"/>
    </source>
</evidence>
<name>A0A4Q6XHL6_9SPHN</name>
<dbReference type="Proteomes" id="UP000292085">
    <property type="component" value="Unassembled WGS sequence"/>
</dbReference>
<sequence>MRPDPRHLNMKAVQRAGVLARSGNYAGWQEVEAALLQEGHTVAKTALQSQYLRDLLTDHCIEARGNG</sequence>
<accession>A0A4Q6XHL6</accession>
<keyword evidence="2" id="KW-1185">Reference proteome</keyword>
<dbReference type="EMBL" id="SGIS01000120">
    <property type="protein sequence ID" value="RZF58635.1"/>
    <property type="molecule type" value="Genomic_DNA"/>
</dbReference>
<gene>
    <name evidence="1" type="ORF">EWE75_24315</name>
</gene>
<proteinExistence type="predicted"/>
<protein>
    <submittedName>
        <fullName evidence="1">Uncharacterized protein</fullName>
    </submittedName>
</protein>
<organism evidence="1 2">
    <name type="scientific">Sphingomonas populi</name>
    <dbReference type="NCBI Taxonomy" id="2484750"/>
    <lineage>
        <taxon>Bacteria</taxon>
        <taxon>Pseudomonadati</taxon>
        <taxon>Pseudomonadota</taxon>
        <taxon>Alphaproteobacteria</taxon>
        <taxon>Sphingomonadales</taxon>
        <taxon>Sphingomonadaceae</taxon>
        <taxon>Sphingomonas</taxon>
    </lineage>
</organism>
<evidence type="ECO:0000313" key="1">
    <source>
        <dbReference type="EMBL" id="RZF58635.1"/>
    </source>
</evidence>
<dbReference type="AlphaFoldDB" id="A0A4Q6XHL6"/>